<proteinExistence type="predicted"/>
<keyword evidence="2" id="KW-1185">Reference proteome</keyword>
<dbReference type="Proteomes" id="UP001163223">
    <property type="component" value="Chromosome"/>
</dbReference>
<gene>
    <name evidence="1" type="ORF">OXU80_19975</name>
</gene>
<evidence type="ECO:0000313" key="1">
    <source>
        <dbReference type="EMBL" id="WAJ27111.1"/>
    </source>
</evidence>
<organism evidence="1 2">
    <name type="scientific">Antarcticirhabdus aurantiaca</name>
    <dbReference type="NCBI Taxonomy" id="2606717"/>
    <lineage>
        <taxon>Bacteria</taxon>
        <taxon>Pseudomonadati</taxon>
        <taxon>Pseudomonadota</taxon>
        <taxon>Alphaproteobacteria</taxon>
        <taxon>Hyphomicrobiales</taxon>
        <taxon>Aurantimonadaceae</taxon>
        <taxon>Antarcticirhabdus</taxon>
    </lineage>
</organism>
<dbReference type="EMBL" id="CP113520">
    <property type="protein sequence ID" value="WAJ27111.1"/>
    <property type="molecule type" value="Genomic_DNA"/>
</dbReference>
<accession>A0ACD4NK29</accession>
<protein>
    <submittedName>
        <fullName evidence="1">Uncharacterized protein</fullName>
    </submittedName>
</protein>
<reference evidence="1" key="1">
    <citation type="submission" date="2022-11" db="EMBL/GenBank/DDBJ databases">
        <title>beta-Carotene-producing bacterium, Jeongeuplla avenae sp. nov., alleviates the salt stress of Arabidopsis seedlings.</title>
        <authorList>
            <person name="Jiang L."/>
            <person name="Lee J."/>
        </authorList>
    </citation>
    <scope>NUCLEOTIDE SEQUENCE</scope>
    <source>
        <strain evidence="1">DY_R2A_6</strain>
    </source>
</reference>
<evidence type="ECO:0000313" key="2">
    <source>
        <dbReference type="Proteomes" id="UP001163223"/>
    </source>
</evidence>
<name>A0ACD4NK29_9HYPH</name>
<sequence>MGLTVPQIKLLANTIEDDFEVSVRSRPACALVRRGYAIWSITYQGMGFLQSTEKGKAEMARLARAKRRGAR</sequence>